<feature type="domain" description="HhH-GPD" evidence="6">
    <location>
        <begin position="40"/>
        <end position="193"/>
    </location>
</feature>
<evidence type="ECO:0000256" key="3">
    <source>
        <dbReference type="ARBA" id="ARBA00012000"/>
    </source>
</evidence>
<dbReference type="PANTHER" id="PTHR43003:SF5">
    <property type="entry name" value="DNA-3-METHYLADENINE GLYCOSYLASE"/>
    <property type="match status" value="1"/>
</dbReference>
<gene>
    <name evidence="7" type="ORF">COU15_01510</name>
</gene>
<evidence type="ECO:0000259" key="6">
    <source>
        <dbReference type="SMART" id="SM00478"/>
    </source>
</evidence>
<dbReference type="InterPro" id="IPR011257">
    <property type="entry name" value="DNA_glycosylase"/>
</dbReference>
<dbReference type="PANTHER" id="PTHR43003">
    <property type="entry name" value="DNA-3-METHYLADENINE GLYCOSYLASE"/>
    <property type="match status" value="1"/>
</dbReference>
<dbReference type="InterPro" id="IPR051912">
    <property type="entry name" value="Alkylbase_DNA_Glycosylase/TA"/>
</dbReference>
<dbReference type="EC" id="3.2.2.21" evidence="3"/>
<evidence type="ECO:0000256" key="2">
    <source>
        <dbReference type="ARBA" id="ARBA00010817"/>
    </source>
</evidence>
<evidence type="ECO:0000313" key="8">
    <source>
        <dbReference type="Proteomes" id="UP000229315"/>
    </source>
</evidence>
<reference evidence="8" key="1">
    <citation type="submission" date="2017-09" db="EMBL/GenBank/DDBJ databases">
        <title>Depth-based differentiation of microbial function through sediment-hosted aquifers and enrichment of novel symbionts in the deep terrestrial subsurface.</title>
        <authorList>
            <person name="Probst A.J."/>
            <person name="Ladd B."/>
            <person name="Jarett J.K."/>
            <person name="Geller-Mcgrath D.E."/>
            <person name="Sieber C.M.K."/>
            <person name="Emerson J.B."/>
            <person name="Anantharaman K."/>
            <person name="Thomas B.C."/>
            <person name="Malmstrom R."/>
            <person name="Stieglmeier M."/>
            <person name="Klingl A."/>
            <person name="Woyke T."/>
            <person name="Ryan C.M."/>
            <person name="Banfield J.F."/>
        </authorList>
    </citation>
    <scope>NUCLEOTIDE SEQUENCE [LARGE SCALE GENOMIC DNA]</scope>
</reference>
<dbReference type="SMART" id="SM00478">
    <property type="entry name" value="ENDO3c"/>
    <property type="match status" value="1"/>
</dbReference>
<evidence type="ECO:0000256" key="1">
    <source>
        <dbReference type="ARBA" id="ARBA00000086"/>
    </source>
</evidence>
<dbReference type="SUPFAM" id="SSF48150">
    <property type="entry name" value="DNA-glycosylase"/>
    <property type="match status" value="1"/>
</dbReference>
<dbReference type="AlphaFoldDB" id="A0A2H0UFY1"/>
<dbReference type="GO" id="GO:0008725">
    <property type="term" value="F:DNA-3-methyladenine glycosylase activity"/>
    <property type="evidence" value="ECO:0007669"/>
    <property type="project" value="TreeGrafter"/>
</dbReference>
<proteinExistence type="inferred from homology"/>
<name>A0A2H0UFY1_9BACT</name>
<organism evidence="7 8">
    <name type="scientific">Candidatus Kaiserbacteria bacterium CG10_big_fil_rev_8_21_14_0_10_45_20</name>
    <dbReference type="NCBI Taxonomy" id="1974607"/>
    <lineage>
        <taxon>Bacteria</taxon>
        <taxon>Candidatus Kaiseribacteriota</taxon>
    </lineage>
</organism>
<keyword evidence="5" id="KW-0234">DNA repair</keyword>
<comment type="catalytic activity">
    <reaction evidence="1">
        <text>Hydrolysis of alkylated DNA, releasing 3-methyladenine, 3-methylguanine, 7-methylguanine and 7-methyladenine.</text>
        <dbReference type="EC" id="3.2.2.21"/>
    </reaction>
</comment>
<sequence>DEALAHLKEDKKLAKVIAKHPLPDLKRGRNAYSALIRSIVYQQLSGKAAGTILERFLALYGTVPTPEMVLKIPIAKMRSVGLSGQKTDYLRDLSRKFLDGTIEPKKFSKMSDEEIRAHLIAVKGIGVWTADMFLIFFLNRPDVLPTGDLGIQKGFQELFKLKALPSASKMEKLAEAWKPYRTIASWYLWRLKDSNTDGFGR</sequence>
<evidence type="ECO:0000313" key="7">
    <source>
        <dbReference type="EMBL" id="PIR85270.1"/>
    </source>
</evidence>
<protein>
    <recommendedName>
        <fullName evidence="3">DNA-3-methyladenine glycosylase II</fullName>
        <ecNumber evidence="3">3.2.2.21</ecNumber>
    </recommendedName>
</protein>
<dbReference type="GO" id="GO:0032993">
    <property type="term" value="C:protein-DNA complex"/>
    <property type="evidence" value="ECO:0007669"/>
    <property type="project" value="TreeGrafter"/>
</dbReference>
<evidence type="ECO:0000256" key="4">
    <source>
        <dbReference type="ARBA" id="ARBA00022763"/>
    </source>
</evidence>
<feature type="non-terminal residue" evidence="7">
    <location>
        <position position="1"/>
    </location>
</feature>
<dbReference type="Proteomes" id="UP000229315">
    <property type="component" value="Unassembled WGS sequence"/>
</dbReference>
<dbReference type="EMBL" id="PFBH01000009">
    <property type="protein sequence ID" value="PIR85270.1"/>
    <property type="molecule type" value="Genomic_DNA"/>
</dbReference>
<dbReference type="GO" id="GO:0006307">
    <property type="term" value="P:DNA alkylation repair"/>
    <property type="evidence" value="ECO:0007669"/>
    <property type="project" value="TreeGrafter"/>
</dbReference>
<dbReference type="Gene3D" id="1.10.1670.40">
    <property type="match status" value="1"/>
</dbReference>
<dbReference type="GO" id="GO:0006285">
    <property type="term" value="P:base-excision repair, AP site formation"/>
    <property type="evidence" value="ECO:0007669"/>
    <property type="project" value="TreeGrafter"/>
</dbReference>
<comment type="similarity">
    <text evidence="2">Belongs to the alkylbase DNA glycosidase AlkA family.</text>
</comment>
<evidence type="ECO:0000256" key="5">
    <source>
        <dbReference type="ARBA" id="ARBA00023204"/>
    </source>
</evidence>
<accession>A0A2H0UFY1</accession>
<dbReference type="Gene3D" id="1.10.340.30">
    <property type="entry name" value="Hypothetical protein, domain 2"/>
    <property type="match status" value="1"/>
</dbReference>
<dbReference type="Pfam" id="PF00730">
    <property type="entry name" value="HhH-GPD"/>
    <property type="match status" value="1"/>
</dbReference>
<comment type="caution">
    <text evidence="7">The sequence shown here is derived from an EMBL/GenBank/DDBJ whole genome shotgun (WGS) entry which is preliminary data.</text>
</comment>
<keyword evidence="4" id="KW-0227">DNA damage</keyword>
<dbReference type="CDD" id="cd00056">
    <property type="entry name" value="ENDO3c"/>
    <property type="match status" value="1"/>
</dbReference>
<dbReference type="GO" id="GO:0032131">
    <property type="term" value="F:alkylated DNA binding"/>
    <property type="evidence" value="ECO:0007669"/>
    <property type="project" value="TreeGrafter"/>
</dbReference>
<dbReference type="FunFam" id="1.10.340.30:FF:000004">
    <property type="entry name" value="DNA-3-methyladenine glycosylase II"/>
    <property type="match status" value="1"/>
</dbReference>
<dbReference type="GO" id="GO:0043916">
    <property type="term" value="F:DNA-7-methylguanine glycosylase activity"/>
    <property type="evidence" value="ECO:0007669"/>
    <property type="project" value="TreeGrafter"/>
</dbReference>
<dbReference type="InterPro" id="IPR003265">
    <property type="entry name" value="HhH-GPD_domain"/>
</dbReference>